<comment type="caution">
    <text evidence="1">The sequence shown here is derived from an EMBL/GenBank/DDBJ whole genome shotgun (WGS) entry which is preliminary data.</text>
</comment>
<gene>
    <name evidence="1" type="ORF">H8706_02400</name>
</gene>
<name>A0A926F7K7_9FIRM</name>
<accession>A0A926F7K7</accession>
<dbReference type="RefSeq" id="WP_178348332.1">
    <property type="nucleotide sequence ID" value="NZ_JACRTE010000002.1"/>
</dbReference>
<keyword evidence="2" id="KW-1185">Reference proteome</keyword>
<evidence type="ECO:0000313" key="2">
    <source>
        <dbReference type="Proteomes" id="UP000647416"/>
    </source>
</evidence>
<evidence type="ECO:0000313" key="1">
    <source>
        <dbReference type="EMBL" id="MBC8595718.1"/>
    </source>
</evidence>
<protein>
    <submittedName>
        <fullName evidence="1">Uncharacterized protein</fullName>
    </submittedName>
</protein>
<proteinExistence type="predicted"/>
<organism evidence="1 2">
    <name type="scientific">Qingrenia yutianensis</name>
    <dbReference type="NCBI Taxonomy" id="2763676"/>
    <lineage>
        <taxon>Bacteria</taxon>
        <taxon>Bacillati</taxon>
        <taxon>Bacillota</taxon>
        <taxon>Clostridia</taxon>
        <taxon>Eubacteriales</taxon>
        <taxon>Oscillospiraceae</taxon>
        <taxon>Qingrenia</taxon>
    </lineage>
</organism>
<dbReference type="Proteomes" id="UP000647416">
    <property type="component" value="Unassembled WGS sequence"/>
</dbReference>
<dbReference type="EMBL" id="JACRTE010000002">
    <property type="protein sequence ID" value="MBC8595718.1"/>
    <property type="molecule type" value="Genomic_DNA"/>
</dbReference>
<sequence>MARQFYDGYPKIYDRKMEIAENFCDDISDFTGACECEPQKKDNLCKDNHRNEKCKCKDEKHEFECKKECKDDCKCRHDNCECENHTDVCESVQNPCCTPVQACSNGILDGIFQNFAVDDIILLGIALLLLHDGTNDTLLLVIIAIVFLEGLT</sequence>
<reference evidence="1" key="1">
    <citation type="submission" date="2020-08" db="EMBL/GenBank/DDBJ databases">
        <title>Genome public.</title>
        <authorList>
            <person name="Liu C."/>
            <person name="Sun Q."/>
        </authorList>
    </citation>
    <scope>NUCLEOTIDE SEQUENCE</scope>
    <source>
        <strain evidence="1">NSJ-50</strain>
    </source>
</reference>
<dbReference type="AlphaFoldDB" id="A0A926F7K7"/>